<evidence type="ECO:0008006" key="5">
    <source>
        <dbReference type="Google" id="ProtNLM"/>
    </source>
</evidence>
<organism evidence="3 4">
    <name type="scientific">Streptomyces hygroscopicus</name>
    <dbReference type="NCBI Taxonomy" id="1912"/>
    <lineage>
        <taxon>Bacteria</taxon>
        <taxon>Bacillati</taxon>
        <taxon>Actinomycetota</taxon>
        <taxon>Actinomycetes</taxon>
        <taxon>Kitasatosporales</taxon>
        <taxon>Streptomycetaceae</taxon>
        <taxon>Streptomyces</taxon>
        <taxon>Streptomyces violaceusniger group</taxon>
    </lineage>
</organism>
<feature type="signal peptide" evidence="2">
    <location>
        <begin position="1"/>
        <end position="25"/>
    </location>
</feature>
<feature type="region of interest" description="Disordered" evidence="1">
    <location>
        <begin position="178"/>
        <end position="299"/>
    </location>
</feature>
<dbReference type="PROSITE" id="PS51257">
    <property type="entry name" value="PROKAR_LIPOPROTEIN"/>
    <property type="match status" value="1"/>
</dbReference>
<keyword evidence="4" id="KW-1185">Reference proteome</keyword>
<feature type="compositionally biased region" description="Gly residues" evidence="1">
    <location>
        <begin position="265"/>
        <end position="275"/>
    </location>
</feature>
<feature type="compositionally biased region" description="Basic and acidic residues" evidence="1">
    <location>
        <begin position="94"/>
        <end position="124"/>
    </location>
</feature>
<evidence type="ECO:0000256" key="2">
    <source>
        <dbReference type="SAM" id="SignalP"/>
    </source>
</evidence>
<feature type="chain" id="PRO_5046064846" description="Lipoprotein" evidence="2">
    <location>
        <begin position="26"/>
        <end position="299"/>
    </location>
</feature>
<gene>
    <name evidence="3" type="ORF">TPA0910_28120</name>
</gene>
<evidence type="ECO:0000313" key="4">
    <source>
        <dbReference type="Proteomes" id="UP001054854"/>
    </source>
</evidence>
<feature type="compositionally biased region" description="Gly residues" evidence="1">
    <location>
        <begin position="222"/>
        <end position="258"/>
    </location>
</feature>
<name>A0ABQ3TYC9_STRHY</name>
<accession>A0ABQ3TYC9</accession>
<evidence type="ECO:0000313" key="3">
    <source>
        <dbReference type="EMBL" id="GHJ28379.1"/>
    </source>
</evidence>
<comment type="caution">
    <text evidence="3">The sequence shown here is derived from an EMBL/GenBank/DDBJ whole genome shotgun (WGS) entry which is preliminary data.</text>
</comment>
<feature type="compositionally biased region" description="Basic and acidic residues" evidence="1">
    <location>
        <begin position="180"/>
        <end position="204"/>
    </location>
</feature>
<proteinExistence type="predicted"/>
<dbReference type="EMBL" id="BNEK01000003">
    <property type="protein sequence ID" value="GHJ28379.1"/>
    <property type="molecule type" value="Genomic_DNA"/>
</dbReference>
<reference evidence="3" key="1">
    <citation type="submission" date="2024-05" db="EMBL/GenBank/DDBJ databases">
        <title>Whole genome shotgun sequence of Streptomyces hygroscopicus NBRC 113678.</title>
        <authorList>
            <person name="Komaki H."/>
            <person name="Tamura T."/>
        </authorList>
    </citation>
    <scope>NUCLEOTIDE SEQUENCE</scope>
    <source>
        <strain evidence="3">N11-34</strain>
    </source>
</reference>
<keyword evidence="2" id="KW-0732">Signal</keyword>
<sequence>MGALSRVRRGRAVLAVAVVGAAAVAMTGCEPADDGLSSVTVAVTTDQVATRALERGGVGVLWMSCNAEFRNGRTVGASPSRGSGRTRAGEPAGEDGRARESVRVRESVRTRATERRERAQATDARVDCRGRTENHKDIRISGRVTYVRENHCVRGDLTGQVDGRKVFEAKVIGECQGRALDTEREPETESPRPTRSHPWDHRTTDSGAHPGGDGSGAPPEGVGSGVGPGGDGSGATPGGDAGGTAPGGDGTAPGGAGSGATPSGAGSGVGPGRGGHSSVPGGVERSAGPDVTYGGGQGG</sequence>
<protein>
    <recommendedName>
        <fullName evidence="5">Lipoprotein</fullName>
    </recommendedName>
</protein>
<dbReference type="Proteomes" id="UP001054854">
    <property type="component" value="Unassembled WGS sequence"/>
</dbReference>
<evidence type="ECO:0000256" key="1">
    <source>
        <dbReference type="SAM" id="MobiDB-lite"/>
    </source>
</evidence>
<feature type="region of interest" description="Disordered" evidence="1">
    <location>
        <begin position="72"/>
        <end position="124"/>
    </location>
</feature>